<keyword evidence="3" id="KW-1185">Reference proteome</keyword>
<feature type="compositionally biased region" description="Basic residues" evidence="1">
    <location>
        <begin position="66"/>
        <end position="78"/>
    </location>
</feature>
<feature type="region of interest" description="Disordered" evidence="1">
    <location>
        <begin position="65"/>
        <end position="106"/>
    </location>
</feature>
<sequence>MDIGGAHSRVGGHRNRAPYTSATVAHFLLQLGLCRGIALVFRCDVFKGWPNQLAIHGMASHARIGLSHRHPIRNGSKNRRSEPTDRQPRQDPSNKTQHHNAPVFPDRVAEELVTGAGA</sequence>
<protein>
    <submittedName>
        <fullName evidence="2">Uncharacterized protein</fullName>
    </submittedName>
</protein>
<evidence type="ECO:0000313" key="3">
    <source>
        <dbReference type="Proteomes" id="UP000198908"/>
    </source>
</evidence>
<gene>
    <name evidence="2" type="ORF">SAMN05421548_101476</name>
</gene>
<reference evidence="3" key="1">
    <citation type="submission" date="2016-09" db="EMBL/GenBank/DDBJ databases">
        <authorList>
            <person name="Varghese N."/>
            <person name="Submissions S."/>
        </authorList>
    </citation>
    <scope>NUCLEOTIDE SEQUENCE [LARGE SCALE GENOMIC DNA]</scope>
    <source>
        <strain evidence="3">TNe-862</strain>
    </source>
</reference>
<feature type="compositionally biased region" description="Basic and acidic residues" evidence="1">
    <location>
        <begin position="79"/>
        <end position="89"/>
    </location>
</feature>
<name>A0A1G6GZA8_9BURK</name>
<proteinExistence type="predicted"/>
<evidence type="ECO:0000313" key="2">
    <source>
        <dbReference type="EMBL" id="SDB87015.1"/>
    </source>
</evidence>
<accession>A0A1G6GZA8</accession>
<dbReference type="AlphaFoldDB" id="A0A1G6GZA8"/>
<evidence type="ECO:0000256" key="1">
    <source>
        <dbReference type="SAM" id="MobiDB-lite"/>
    </source>
</evidence>
<dbReference type="EMBL" id="FMYQ01000001">
    <property type="protein sequence ID" value="SDB87015.1"/>
    <property type="molecule type" value="Genomic_DNA"/>
</dbReference>
<organism evidence="2 3">
    <name type="scientific">Paraburkholderia lycopersici</name>
    <dbReference type="NCBI Taxonomy" id="416944"/>
    <lineage>
        <taxon>Bacteria</taxon>
        <taxon>Pseudomonadati</taxon>
        <taxon>Pseudomonadota</taxon>
        <taxon>Betaproteobacteria</taxon>
        <taxon>Burkholderiales</taxon>
        <taxon>Burkholderiaceae</taxon>
        <taxon>Paraburkholderia</taxon>
    </lineage>
</organism>
<dbReference type="Proteomes" id="UP000198908">
    <property type="component" value="Unassembled WGS sequence"/>
</dbReference>